<sequence>MRGVPMPEKLAFSLEIRTTNFRPGPLPHTRLEARTAKVRRRGGAAHPCVPLSARNEQVEQNRASALLPHHPEQNWRGKPLTSYETVVNLIGSTRTTKGLRVKARLDKRQYPTGGEITKAEMKSLALRADDFHGDWNYVLESRRTQ</sequence>
<dbReference type="InterPro" id="IPR011518">
    <property type="entry name" value="Transposase_36"/>
</dbReference>
<evidence type="ECO:0000313" key="1">
    <source>
        <dbReference type="EMBL" id="ADO73723.1"/>
    </source>
</evidence>
<organism evidence="1 2">
    <name type="scientific">Stigmatella aurantiaca (strain DW4/3-1)</name>
    <dbReference type="NCBI Taxonomy" id="378806"/>
    <lineage>
        <taxon>Bacteria</taxon>
        <taxon>Pseudomonadati</taxon>
        <taxon>Myxococcota</taxon>
        <taxon>Myxococcia</taxon>
        <taxon>Myxococcales</taxon>
        <taxon>Cystobacterineae</taxon>
        <taxon>Archangiaceae</taxon>
        <taxon>Stigmatella</taxon>
    </lineage>
</organism>
<dbReference type="Proteomes" id="UP000001351">
    <property type="component" value="Chromosome"/>
</dbReference>
<reference evidence="1 2" key="1">
    <citation type="journal article" date="2011" name="Mol. Biol. Evol.">
        <title>Comparative genomic analysis of fruiting body formation in Myxococcales.</title>
        <authorList>
            <person name="Huntley S."/>
            <person name="Hamann N."/>
            <person name="Wegener-Feldbrugge S."/>
            <person name="Treuner-Lange A."/>
            <person name="Kube M."/>
            <person name="Reinhardt R."/>
            <person name="Klages S."/>
            <person name="Muller R."/>
            <person name="Ronning C.M."/>
            <person name="Nierman W.C."/>
            <person name="Sogaard-Andersen L."/>
        </authorList>
    </citation>
    <scope>NUCLEOTIDE SEQUENCE [LARGE SCALE GENOMIC DNA]</scope>
    <source>
        <strain evidence="1 2">DW4/3-1</strain>
    </source>
</reference>
<protein>
    <submittedName>
        <fullName evidence="1">Transposase</fullName>
    </submittedName>
</protein>
<dbReference type="eggNOG" id="COG3415">
    <property type="taxonomic scope" value="Bacteria"/>
</dbReference>
<keyword evidence="2" id="KW-1185">Reference proteome</keyword>
<proteinExistence type="predicted"/>
<dbReference type="HOGENOM" id="CLU_1785721_0_0_7"/>
<dbReference type="KEGG" id="sur:STAUR_5963"/>
<dbReference type="EMBL" id="CP002271">
    <property type="protein sequence ID" value="ADO73723.1"/>
    <property type="molecule type" value="Genomic_DNA"/>
</dbReference>
<name>E3G0F8_STIAD</name>
<dbReference type="STRING" id="378806.STAUR_5963"/>
<gene>
    <name evidence="1" type="ordered locus">STAUR_5963</name>
</gene>
<dbReference type="AlphaFoldDB" id="E3G0F8"/>
<evidence type="ECO:0000313" key="2">
    <source>
        <dbReference type="Proteomes" id="UP000001351"/>
    </source>
</evidence>
<dbReference type="Pfam" id="PF07592">
    <property type="entry name" value="DDE_Tnp_ISAZ013"/>
    <property type="match status" value="1"/>
</dbReference>
<accession>E3G0F8</accession>